<gene>
    <name evidence="3" type="ORF">JKA74_00820</name>
</gene>
<organism evidence="3 4">
    <name type="scientific">Marivirga aurantiaca</name>
    <dbReference type="NCBI Taxonomy" id="2802615"/>
    <lineage>
        <taxon>Bacteria</taxon>
        <taxon>Pseudomonadati</taxon>
        <taxon>Bacteroidota</taxon>
        <taxon>Cytophagia</taxon>
        <taxon>Cytophagales</taxon>
        <taxon>Marivirgaceae</taxon>
        <taxon>Marivirga</taxon>
    </lineage>
</organism>
<evidence type="ECO:0000256" key="2">
    <source>
        <dbReference type="PROSITE-ProRule" id="PRU01282"/>
    </source>
</evidence>
<comment type="similarity">
    <text evidence="1 2">Belongs to the ArsC family.</text>
</comment>
<sequence>MALNKKKHMEVRFIYNSNQIKERKTLAYIKSLDKHYINEVDIYKQTLTERQLAELAGKLNVHVGELLDEESEFYKDNLTDSQLETNDILVLIKNNPDILKTPIVEYGKSADFVGSAYDFNNIDLEFESNKDELSNRDEKDN</sequence>
<dbReference type="AlphaFoldDB" id="A0A935C515"/>
<comment type="caution">
    <text evidence="3">The sequence shown here is derived from an EMBL/GenBank/DDBJ whole genome shotgun (WGS) entry which is preliminary data.</text>
</comment>
<dbReference type="Proteomes" id="UP000611723">
    <property type="component" value="Unassembled WGS sequence"/>
</dbReference>
<accession>A0A935C515</accession>
<evidence type="ECO:0000313" key="3">
    <source>
        <dbReference type="EMBL" id="MBK6263560.1"/>
    </source>
</evidence>
<dbReference type="Gene3D" id="3.40.30.10">
    <property type="entry name" value="Glutaredoxin"/>
    <property type="match status" value="1"/>
</dbReference>
<dbReference type="PROSITE" id="PS51353">
    <property type="entry name" value="ARSC"/>
    <property type="match status" value="1"/>
</dbReference>
<evidence type="ECO:0000256" key="1">
    <source>
        <dbReference type="ARBA" id="ARBA00007198"/>
    </source>
</evidence>
<evidence type="ECO:0000313" key="4">
    <source>
        <dbReference type="Proteomes" id="UP000611723"/>
    </source>
</evidence>
<proteinExistence type="inferred from homology"/>
<dbReference type="InterPro" id="IPR036249">
    <property type="entry name" value="Thioredoxin-like_sf"/>
</dbReference>
<dbReference type="EMBL" id="JAEQBW010000001">
    <property type="protein sequence ID" value="MBK6263560.1"/>
    <property type="molecule type" value="Genomic_DNA"/>
</dbReference>
<protein>
    <recommendedName>
        <fullName evidence="5">Arsenate reductase</fullName>
    </recommendedName>
</protein>
<reference evidence="3" key="1">
    <citation type="submission" date="2021-01" db="EMBL/GenBank/DDBJ databases">
        <title>Marivirga aurantiaca sp. nov., isolated from intertidal surface sediments.</title>
        <authorList>
            <person name="Zhang M."/>
        </authorList>
    </citation>
    <scope>NUCLEOTIDE SEQUENCE</scope>
    <source>
        <strain evidence="3">S37H4</strain>
    </source>
</reference>
<dbReference type="Pfam" id="PF03960">
    <property type="entry name" value="ArsC"/>
    <property type="match status" value="1"/>
</dbReference>
<keyword evidence="4" id="KW-1185">Reference proteome</keyword>
<evidence type="ECO:0008006" key="5">
    <source>
        <dbReference type="Google" id="ProtNLM"/>
    </source>
</evidence>
<name>A0A935C515_9BACT</name>
<dbReference type="RefSeq" id="WP_201429252.1">
    <property type="nucleotide sequence ID" value="NZ_JAEQBW010000001.1"/>
</dbReference>
<dbReference type="SUPFAM" id="SSF52833">
    <property type="entry name" value="Thioredoxin-like"/>
    <property type="match status" value="1"/>
</dbReference>
<dbReference type="InterPro" id="IPR006660">
    <property type="entry name" value="Arsenate_reductase-like"/>
</dbReference>